<dbReference type="EMBL" id="CAJHUC010002216">
    <property type="protein sequence ID" value="CAD7703419.1"/>
    <property type="molecule type" value="Genomic_DNA"/>
</dbReference>
<dbReference type="PANTHER" id="PTHR32094:SF5">
    <property type="entry name" value="FANCONI ANEMIA GROUP E PROTEIN"/>
    <property type="match status" value="1"/>
</dbReference>
<keyword evidence="2" id="KW-1185">Reference proteome</keyword>
<dbReference type="GO" id="GO:0043240">
    <property type="term" value="C:Fanconi anaemia nuclear complex"/>
    <property type="evidence" value="ECO:0007669"/>
    <property type="project" value="InterPro"/>
</dbReference>
<evidence type="ECO:0000313" key="1">
    <source>
        <dbReference type="EMBL" id="CAD7703419.1"/>
    </source>
</evidence>
<dbReference type="GO" id="GO:0036297">
    <property type="term" value="P:interstrand cross-link repair"/>
    <property type="evidence" value="ECO:0007669"/>
    <property type="project" value="InterPro"/>
</dbReference>
<evidence type="ECO:0000313" key="2">
    <source>
        <dbReference type="Proteomes" id="UP000708148"/>
    </source>
</evidence>
<dbReference type="AlphaFoldDB" id="A0A8S1J816"/>
<sequence length="164" mass="16457">MRASASASLRSALRLCAAGHPRAFVQGIVSRVLAAPSEPSSGVIEALNGAIKAAFGTDAMAHMARALCGGAGRGAWGAGHLALVQTGLDAGMSMGPELAEGMVGALGEAAREQGGNVKFAKVVLTLVQKHGPLLVGRKEALRAIAGCTKNFLSKALCAKVEALG</sequence>
<dbReference type="PANTHER" id="PTHR32094">
    <property type="entry name" value="FANCONI ANEMIA GROUP E PROTEIN"/>
    <property type="match status" value="1"/>
</dbReference>
<dbReference type="Proteomes" id="UP000708148">
    <property type="component" value="Unassembled WGS sequence"/>
</dbReference>
<name>A0A8S1J816_9CHLO</name>
<comment type="caution">
    <text evidence="1">The sequence shown here is derived from an EMBL/GenBank/DDBJ whole genome shotgun (WGS) entry which is preliminary data.</text>
</comment>
<gene>
    <name evidence="1" type="ORF">OSTQU699_LOCUS8776</name>
</gene>
<proteinExistence type="predicted"/>
<reference evidence="1" key="1">
    <citation type="submission" date="2020-12" db="EMBL/GenBank/DDBJ databases">
        <authorList>
            <person name="Iha C."/>
        </authorList>
    </citation>
    <scope>NUCLEOTIDE SEQUENCE</scope>
</reference>
<protein>
    <submittedName>
        <fullName evidence="1">Uncharacterized protein</fullName>
    </submittedName>
</protein>
<accession>A0A8S1J816</accession>
<organism evidence="1 2">
    <name type="scientific">Ostreobium quekettii</name>
    <dbReference type="NCBI Taxonomy" id="121088"/>
    <lineage>
        <taxon>Eukaryota</taxon>
        <taxon>Viridiplantae</taxon>
        <taxon>Chlorophyta</taxon>
        <taxon>core chlorophytes</taxon>
        <taxon>Ulvophyceae</taxon>
        <taxon>TCBD clade</taxon>
        <taxon>Bryopsidales</taxon>
        <taxon>Ostreobineae</taxon>
        <taxon>Ostreobiaceae</taxon>
        <taxon>Ostreobium</taxon>
    </lineage>
</organism>
<dbReference type="Gene3D" id="1.25.40.480">
    <property type="match status" value="1"/>
</dbReference>
<dbReference type="InterPro" id="IPR039685">
    <property type="entry name" value="FANCE"/>
</dbReference>